<dbReference type="InterPro" id="IPR029033">
    <property type="entry name" value="His_PPase_superfam"/>
</dbReference>
<dbReference type="Pfam" id="PF00300">
    <property type="entry name" value="His_Phos_1"/>
    <property type="match status" value="1"/>
</dbReference>
<keyword evidence="4" id="KW-0413">Isomerase</keyword>
<dbReference type="HAMAP" id="MF_01039">
    <property type="entry name" value="PGAM_GpmA"/>
    <property type="match status" value="1"/>
</dbReference>
<dbReference type="PANTHER" id="PTHR11931">
    <property type="entry name" value="PHOSPHOGLYCERATE MUTASE"/>
    <property type="match status" value="1"/>
</dbReference>
<dbReference type="AlphaFoldDB" id="A0A7S0CGA8"/>
<evidence type="ECO:0000256" key="3">
    <source>
        <dbReference type="ARBA" id="ARBA00023152"/>
    </source>
</evidence>
<dbReference type="EMBL" id="HBEL01039600">
    <property type="protein sequence ID" value="CAD8422255.1"/>
    <property type="molecule type" value="Transcribed_RNA"/>
</dbReference>
<evidence type="ECO:0000256" key="5">
    <source>
        <dbReference type="PIRSR" id="PIRSR613078-1"/>
    </source>
</evidence>
<feature type="binding site" evidence="6">
    <location>
        <position position="97"/>
    </location>
    <ligand>
        <name>substrate</name>
    </ligand>
</feature>
<feature type="active site" description="Tele-phosphohistidine intermediate" evidence="5">
    <location>
        <position position="46"/>
    </location>
</feature>
<organism evidence="7">
    <name type="scientific">Proboscia inermis</name>
    <dbReference type="NCBI Taxonomy" id="420281"/>
    <lineage>
        <taxon>Eukaryota</taxon>
        <taxon>Sar</taxon>
        <taxon>Stramenopiles</taxon>
        <taxon>Ochrophyta</taxon>
        <taxon>Bacillariophyta</taxon>
        <taxon>Coscinodiscophyceae</taxon>
        <taxon>Rhizosoleniophycidae</taxon>
        <taxon>Rhizosoleniales</taxon>
        <taxon>Rhizosoleniaceae</taxon>
        <taxon>Proboscia</taxon>
    </lineage>
</organism>
<feature type="binding site" evidence="6">
    <location>
        <begin position="45"/>
        <end position="52"/>
    </location>
    <ligand>
        <name>substrate</name>
    </ligand>
</feature>
<reference evidence="7" key="1">
    <citation type="submission" date="2021-01" db="EMBL/GenBank/DDBJ databases">
        <authorList>
            <person name="Corre E."/>
            <person name="Pelletier E."/>
            <person name="Niang G."/>
            <person name="Scheremetjew M."/>
            <person name="Finn R."/>
            <person name="Kale V."/>
            <person name="Holt S."/>
            <person name="Cochrane G."/>
            <person name="Meng A."/>
            <person name="Brown T."/>
            <person name="Cohen L."/>
        </authorList>
    </citation>
    <scope>NUCLEOTIDE SEQUENCE</scope>
    <source>
        <strain evidence="7">CCAP1064/1</strain>
    </source>
</reference>
<sequence>MNALRKSEAGIENFPCIKAMPDEGHQKGNEDTPSKSQRQVIVLLRHGKTSHNKLGLFTGWTDSPLNSEGKCQAKEAGQLLKEHGFKFDVVYTSWLTRAIETAMLCLDEMDLLWLPVITSWRLNERMYGALTGVSKRFVAQKFGDVQLKKWRKGFKVRPPPVSSFSPHYPGNDKRYNRYLNDIRVSFSESIIRSIESKKIVVSQKFPKTESLHDCMKRTIPYYTDQIVPEAVDKGKRVLIASSENAIRGLLMHLMDIPEEKINKLEIPNGLPLIYDVKSRCIKLLDDGSTEDPLSKHNFGESADYLFRPCLIDYDDEDECMITDYMWNSWDEQADLPESKEIAKV</sequence>
<name>A0A7S0CGA8_9STRA</name>
<evidence type="ECO:0000256" key="4">
    <source>
        <dbReference type="ARBA" id="ARBA00023235"/>
    </source>
</evidence>
<proteinExistence type="inferred from homology"/>
<evidence type="ECO:0000256" key="6">
    <source>
        <dbReference type="PIRSR" id="PIRSR613078-2"/>
    </source>
</evidence>
<evidence type="ECO:0000313" key="7">
    <source>
        <dbReference type="EMBL" id="CAD8422255.1"/>
    </source>
</evidence>
<accession>A0A7S0CGA8</accession>
<dbReference type="InterPro" id="IPR013078">
    <property type="entry name" value="His_Pase_superF_clade-1"/>
</dbReference>
<dbReference type="EC" id="5.4.2.11" evidence="2"/>
<dbReference type="CDD" id="cd07067">
    <property type="entry name" value="HP_PGM_like"/>
    <property type="match status" value="1"/>
</dbReference>
<evidence type="ECO:0000256" key="1">
    <source>
        <dbReference type="ARBA" id="ARBA00006717"/>
    </source>
</evidence>
<dbReference type="GO" id="GO:0006096">
    <property type="term" value="P:glycolytic process"/>
    <property type="evidence" value="ECO:0007669"/>
    <property type="project" value="UniProtKB-KW"/>
</dbReference>
<dbReference type="SMART" id="SM00855">
    <property type="entry name" value="PGAM"/>
    <property type="match status" value="1"/>
</dbReference>
<dbReference type="Gene3D" id="3.40.50.1240">
    <property type="entry name" value="Phosphoglycerate mutase-like"/>
    <property type="match status" value="1"/>
</dbReference>
<feature type="binding site" evidence="6">
    <location>
        <begin position="124"/>
        <end position="127"/>
    </location>
    <ligand>
        <name>substrate</name>
    </ligand>
</feature>
<protein>
    <recommendedName>
        <fullName evidence="2">phosphoglycerate mutase (2,3-diphosphoglycerate-dependent)</fullName>
        <ecNumber evidence="2">5.4.2.11</ecNumber>
    </recommendedName>
</protein>
<dbReference type="GO" id="GO:0004619">
    <property type="term" value="F:phosphoglycerate mutase activity"/>
    <property type="evidence" value="ECO:0007669"/>
    <property type="project" value="UniProtKB-EC"/>
</dbReference>
<keyword evidence="3" id="KW-0324">Glycolysis</keyword>
<dbReference type="SUPFAM" id="SSF53254">
    <property type="entry name" value="Phosphoglycerate mutase-like"/>
    <property type="match status" value="1"/>
</dbReference>
<feature type="binding site" evidence="6">
    <location>
        <position position="135"/>
    </location>
    <ligand>
        <name>substrate</name>
    </ligand>
</feature>
<gene>
    <name evidence="7" type="ORF">PINE0816_LOCUS18411</name>
</gene>
<dbReference type="InterPro" id="IPR005952">
    <property type="entry name" value="Phosphogly_mut1"/>
</dbReference>
<feature type="active site" description="Proton donor/acceptor" evidence="5">
    <location>
        <position position="124"/>
    </location>
</feature>
<comment type="similarity">
    <text evidence="1">Belongs to the phosphoglycerate mutase family. BPG-dependent PGAM subfamily.</text>
</comment>
<evidence type="ECO:0000256" key="2">
    <source>
        <dbReference type="ARBA" id="ARBA00012028"/>
    </source>
</evidence>
<dbReference type="NCBIfam" id="TIGR01258">
    <property type="entry name" value="pgm_1"/>
    <property type="match status" value="1"/>
</dbReference>
<feature type="binding site" evidence="6">
    <location>
        <begin position="58"/>
        <end position="59"/>
    </location>
    <ligand>
        <name>substrate</name>
    </ligand>
</feature>